<evidence type="ECO:0000256" key="7">
    <source>
        <dbReference type="ARBA" id="ARBA00022989"/>
    </source>
</evidence>
<keyword evidence="3" id="KW-1003">Cell membrane</keyword>
<dbReference type="GO" id="GO:0016491">
    <property type="term" value="F:oxidoreductase activity"/>
    <property type="evidence" value="ECO:0007669"/>
    <property type="project" value="UniProtKB-KW"/>
</dbReference>
<reference evidence="15 16" key="1">
    <citation type="submission" date="2024-06" db="EMBL/GenBank/DDBJ databases">
        <title>Genomic Encyclopedia of Type Strains, Phase IV (KMG-IV): sequencing the most valuable type-strain genomes for metagenomic binning, comparative biology and taxonomic classification.</title>
        <authorList>
            <person name="Goeker M."/>
        </authorList>
    </citation>
    <scope>NUCLEOTIDE SEQUENCE [LARGE SCALE GENOMIC DNA]</scope>
    <source>
        <strain evidence="15 16">DSM 28102</strain>
    </source>
</reference>
<dbReference type="PANTHER" id="PTHR30586:SF1">
    <property type="entry name" value="NA(+)-TRANSLOCATING NADH-QUINONE REDUCTASE SUBUNIT D"/>
    <property type="match status" value="1"/>
</dbReference>
<keyword evidence="6" id="KW-1278">Translocase</keyword>
<dbReference type="NCBIfam" id="NF009070">
    <property type="entry name" value="PRK12405.1"/>
    <property type="match status" value="1"/>
</dbReference>
<evidence type="ECO:0000256" key="8">
    <source>
        <dbReference type="ARBA" id="ARBA00023027"/>
    </source>
</evidence>
<gene>
    <name evidence="15" type="ORF">ABID12_000008</name>
</gene>
<keyword evidence="16" id="KW-1185">Reference proteome</keyword>
<keyword evidence="15" id="KW-0560">Oxidoreductase</keyword>
<keyword evidence="2" id="KW-0813">Transport</keyword>
<proteinExistence type="predicted"/>
<keyword evidence="4" id="KW-0997">Cell inner membrane</keyword>
<keyword evidence="10" id="KW-0406">Ion transport</keyword>
<evidence type="ECO:0000256" key="10">
    <source>
        <dbReference type="ARBA" id="ARBA00023065"/>
    </source>
</evidence>
<evidence type="ECO:0000256" key="6">
    <source>
        <dbReference type="ARBA" id="ARBA00022967"/>
    </source>
</evidence>
<comment type="subcellular location">
    <subcellularLocation>
        <location evidence="1">Endomembrane system</location>
        <topology evidence="1">Multi-pass membrane protein</topology>
    </subcellularLocation>
</comment>
<feature type="transmembrane region" description="Helical" evidence="14">
    <location>
        <begin position="139"/>
        <end position="158"/>
    </location>
</feature>
<keyword evidence="12 14" id="KW-0472">Membrane</keyword>
<dbReference type="Pfam" id="PF02508">
    <property type="entry name" value="Rnf-Nqr"/>
    <property type="match status" value="1"/>
</dbReference>
<dbReference type="InterPro" id="IPR003667">
    <property type="entry name" value="NqrDE/RnfAE"/>
</dbReference>
<keyword evidence="7 14" id="KW-1133">Transmembrane helix</keyword>
<evidence type="ECO:0000256" key="3">
    <source>
        <dbReference type="ARBA" id="ARBA00022475"/>
    </source>
</evidence>
<feature type="transmembrane region" description="Helical" evidence="14">
    <location>
        <begin position="45"/>
        <end position="62"/>
    </location>
</feature>
<evidence type="ECO:0000256" key="1">
    <source>
        <dbReference type="ARBA" id="ARBA00004127"/>
    </source>
</evidence>
<evidence type="ECO:0000256" key="12">
    <source>
        <dbReference type="ARBA" id="ARBA00023136"/>
    </source>
</evidence>
<evidence type="ECO:0000256" key="4">
    <source>
        <dbReference type="ARBA" id="ARBA00022519"/>
    </source>
</evidence>
<keyword evidence="5 14" id="KW-0812">Transmembrane</keyword>
<evidence type="ECO:0000256" key="5">
    <source>
        <dbReference type="ARBA" id="ARBA00022692"/>
    </source>
</evidence>
<dbReference type="EC" id="1.6.5.-" evidence="15"/>
<dbReference type="PANTHER" id="PTHR30586">
    <property type="entry name" value="ELECTRON TRANSPORT COMPLEX PROTEIN RNFE"/>
    <property type="match status" value="1"/>
</dbReference>
<dbReference type="EMBL" id="JBEPLY010000001">
    <property type="protein sequence ID" value="MET3598087.1"/>
    <property type="molecule type" value="Genomic_DNA"/>
</dbReference>
<protein>
    <submittedName>
        <fullName evidence="15">Na+-transporting NADH:ubiquinone oxidoreductase subunit D</fullName>
        <ecNumber evidence="15">1.6.5.-</ecNumber>
    </submittedName>
</protein>
<feature type="transmembrane region" description="Helical" evidence="14">
    <location>
        <begin position="74"/>
        <end position="95"/>
    </location>
</feature>
<evidence type="ECO:0000256" key="9">
    <source>
        <dbReference type="ARBA" id="ARBA00023053"/>
    </source>
</evidence>
<dbReference type="RefSeq" id="WP_106309410.1">
    <property type="nucleotide sequence ID" value="NZ_JBEPLY010000001.1"/>
</dbReference>
<evidence type="ECO:0000313" key="16">
    <source>
        <dbReference type="Proteomes" id="UP001549164"/>
    </source>
</evidence>
<keyword evidence="9" id="KW-0915">Sodium</keyword>
<evidence type="ECO:0000256" key="2">
    <source>
        <dbReference type="ARBA" id="ARBA00022448"/>
    </source>
</evidence>
<evidence type="ECO:0000256" key="11">
    <source>
        <dbReference type="ARBA" id="ARBA00023075"/>
    </source>
</evidence>
<sequence length="220" mass="23744">MADRTKLWSTLTEPLVQQNPVTLQILGICSALAVTTSVATALTMSASLTTVLVLSSMLVSLIRRHIPDSIRLIVQIVIVASLVVVIDQILQAYLFDISRKLSVFVSLITTNCLVLGRTESYARSNPPLPSMVDALGNGLGYSLVLIIIGSARELFGAGKLMGYQVFPVVADGGWFTPLNLMLLAPSAFFMLGGLVWAIRSVLPEQAEPSEFNPPETEEAR</sequence>
<keyword evidence="8" id="KW-0520">NAD</keyword>
<accession>A0ABV2I741</accession>
<evidence type="ECO:0000313" key="15">
    <source>
        <dbReference type="EMBL" id="MET3598087.1"/>
    </source>
</evidence>
<dbReference type="NCBIfam" id="NF006777">
    <property type="entry name" value="PRK09292.1"/>
    <property type="match status" value="1"/>
</dbReference>
<feature type="transmembrane region" description="Helical" evidence="14">
    <location>
        <begin position="178"/>
        <end position="198"/>
    </location>
</feature>
<comment type="caution">
    <text evidence="15">The sequence shown here is derived from an EMBL/GenBank/DDBJ whole genome shotgun (WGS) entry which is preliminary data.</text>
</comment>
<evidence type="ECO:0000256" key="13">
    <source>
        <dbReference type="ARBA" id="ARBA00023201"/>
    </source>
</evidence>
<keyword evidence="13" id="KW-0739">Sodium transport</keyword>
<keyword evidence="11" id="KW-0830">Ubiquinone</keyword>
<name>A0ABV2I741_9HYPH</name>
<evidence type="ECO:0000256" key="14">
    <source>
        <dbReference type="SAM" id="Phobius"/>
    </source>
</evidence>
<organism evidence="15 16">
    <name type="scientific">Martelella mangrovi</name>
    <dbReference type="NCBI Taxonomy" id="1397477"/>
    <lineage>
        <taxon>Bacteria</taxon>
        <taxon>Pseudomonadati</taxon>
        <taxon>Pseudomonadota</taxon>
        <taxon>Alphaproteobacteria</taxon>
        <taxon>Hyphomicrobiales</taxon>
        <taxon>Aurantimonadaceae</taxon>
        <taxon>Martelella</taxon>
    </lineage>
</organism>
<dbReference type="Proteomes" id="UP001549164">
    <property type="component" value="Unassembled WGS sequence"/>
</dbReference>
<dbReference type="NCBIfam" id="TIGR01939">
    <property type="entry name" value="nqrD"/>
    <property type="match status" value="1"/>
</dbReference>
<dbReference type="PIRSF" id="PIRSF006102">
    <property type="entry name" value="NQR_DE"/>
    <property type="match status" value="1"/>
</dbReference>
<dbReference type="InterPro" id="IPR011292">
    <property type="entry name" value="NqrD"/>
</dbReference>